<evidence type="ECO:0000313" key="2">
    <source>
        <dbReference type="EMBL" id="KPV47090.1"/>
    </source>
</evidence>
<evidence type="ECO:0000313" key="5">
    <source>
        <dbReference type="Proteomes" id="UP000050515"/>
    </source>
</evidence>
<feature type="compositionally biased region" description="Basic and acidic residues" evidence="1">
    <location>
        <begin position="31"/>
        <end position="54"/>
    </location>
</feature>
<reference evidence="2 5" key="1">
    <citation type="submission" date="2015-09" db="EMBL/GenBank/DDBJ databases">
        <title>Draft genome sequence of Acidiplasma aeolicum DSM 18409.</title>
        <authorList>
            <person name="Hemp J."/>
        </authorList>
    </citation>
    <scope>NUCLEOTIDE SEQUENCE [LARGE SCALE GENOMIC DNA]</scope>
    <source>
        <strain evidence="2 5">V</strain>
    </source>
</reference>
<dbReference type="Proteomes" id="UP000050515">
    <property type="component" value="Unassembled WGS sequence"/>
</dbReference>
<dbReference type="OrthoDB" id="379096at2157"/>
<proteinExistence type="predicted"/>
<comment type="caution">
    <text evidence="2">The sequence shown here is derived from an EMBL/GenBank/DDBJ whole genome shotgun (WGS) entry which is preliminary data.</text>
</comment>
<organism evidence="2 5">
    <name type="scientific">Acidiplasma aeolicum</name>
    <dbReference type="NCBI Taxonomy" id="507754"/>
    <lineage>
        <taxon>Archaea</taxon>
        <taxon>Methanobacteriati</taxon>
        <taxon>Thermoplasmatota</taxon>
        <taxon>Thermoplasmata</taxon>
        <taxon>Thermoplasmatales</taxon>
        <taxon>Ferroplasmaceae</taxon>
        <taxon>Acidiplasma</taxon>
    </lineage>
</organism>
<dbReference type="EMBL" id="LJCQ01000134">
    <property type="protein sequence ID" value="KPV47090.1"/>
    <property type="molecule type" value="Genomic_DNA"/>
</dbReference>
<evidence type="ECO:0000313" key="3">
    <source>
        <dbReference type="EMBL" id="KQB34193.1"/>
    </source>
</evidence>
<protein>
    <submittedName>
        <fullName evidence="2">Uncharacterized protein</fullName>
    </submittedName>
</protein>
<dbReference type="AlphaFoldDB" id="A0A0P9ESY8"/>
<sequence length="122" mass="14211">MKEAIRVQNPDGSFKIVFRENNNRPSNNIKQETKETKDNSDNKKHEKKKKEIQDPRYFNPLNPEHIDIFGRDLLNKDLIFSLLNGETIKGKMIGFGQYEILLESGNKKLILLKQGIMKIEVL</sequence>
<feature type="region of interest" description="Disordered" evidence="1">
    <location>
        <begin position="1"/>
        <end position="56"/>
    </location>
</feature>
<dbReference type="Proteomes" id="UP000050320">
    <property type="component" value="Unassembled WGS sequence"/>
</dbReference>
<reference evidence="3 4" key="2">
    <citation type="submission" date="2015-09" db="EMBL/GenBank/DDBJ databases">
        <title>Heavy metals and arsenic resistance mechanisms in polyextremophilic archaea of the family Ferroplasmaceae.</title>
        <authorList>
            <person name="Bulaev A.G."/>
            <person name="Kanygina A.V."/>
        </authorList>
    </citation>
    <scope>NUCLEOTIDE SEQUENCE [LARGE SCALE GENOMIC DNA]</scope>
    <source>
        <strain evidence="3 4">VT</strain>
    </source>
</reference>
<evidence type="ECO:0000256" key="1">
    <source>
        <dbReference type="SAM" id="MobiDB-lite"/>
    </source>
</evidence>
<evidence type="ECO:0000313" key="4">
    <source>
        <dbReference type="Proteomes" id="UP000050320"/>
    </source>
</evidence>
<dbReference type="PATRIC" id="fig|507754.4.peg.1022"/>
<keyword evidence="4" id="KW-1185">Reference proteome</keyword>
<gene>
    <name evidence="3" type="ORF">AOG54_05555</name>
    <name evidence="2" type="ORF">SE19_02560</name>
</gene>
<accession>A0A0P9ESY8</accession>
<name>A0A0P9ESY8_9ARCH</name>
<dbReference type="Gene3D" id="2.30.30.100">
    <property type="match status" value="1"/>
</dbReference>
<dbReference type="RefSeq" id="WP_054963977.1">
    <property type="nucleotide sequence ID" value="NZ_LJCQ01000134.1"/>
</dbReference>
<dbReference type="EMBL" id="LKBG01000252">
    <property type="protein sequence ID" value="KQB34193.1"/>
    <property type="molecule type" value="Genomic_DNA"/>
</dbReference>